<dbReference type="GO" id="GO:0043190">
    <property type="term" value="C:ATP-binding cassette (ABC) transporter complex"/>
    <property type="evidence" value="ECO:0007669"/>
    <property type="project" value="InterPro"/>
</dbReference>
<feature type="transmembrane region" description="Helical" evidence="7">
    <location>
        <begin position="103"/>
        <end position="122"/>
    </location>
</feature>
<dbReference type="AlphaFoldDB" id="A0A1I3KFH9"/>
<keyword evidence="4 7" id="KW-1133">Transmembrane helix</keyword>
<feature type="transmembrane region" description="Helical" evidence="7">
    <location>
        <begin position="344"/>
        <end position="361"/>
    </location>
</feature>
<dbReference type="RefSeq" id="WP_245781082.1">
    <property type="nucleotide sequence ID" value="NZ_FORH01000001.1"/>
</dbReference>
<protein>
    <submittedName>
        <fullName evidence="8">Lipopolysaccharide export system permease protein</fullName>
    </submittedName>
</protein>
<keyword evidence="2" id="KW-1003">Cell membrane</keyword>
<dbReference type="PANTHER" id="PTHR33529:SF6">
    <property type="entry name" value="YJGP_YJGQ FAMILY PERMEASE"/>
    <property type="match status" value="1"/>
</dbReference>
<feature type="transmembrane region" description="Helical" evidence="7">
    <location>
        <begin position="12"/>
        <end position="29"/>
    </location>
</feature>
<dbReference type="InterPro" id="IPR030922">
    <property type="entry name" value="LptF"/>
</dbReference>
<evidence type="ECO:0000313" key="9">
    <source>
        <dbReference type="Proteomes" id="UP000199630"/>
    </source>
</evidence>
<dbReference type="InterPro" id="IPR005495">
    <property type="entry name" value="LptG/LptF_permease"/>
</dbReference>
<dbReference type="Proteomes" id="UP000199630">
    <property type="component" value="Unassembled WGS sequence"/>
</dbReference>
<dbReference type="EMBL" id="FORH01000001">
    <property type="protein sequence ID" value="SFI71090.1"/>
    <property type="molecule type" value="Genomic_DNA"/>
</dbReference>
<evidence type="ECO:0000256" key="5">
    <source>
        <dbReference type="ARBA" id="ARBA00023136"/>
    </source>
</evidence>
<sequence length="390" mass="43219">MGRFDKYMLQQLLMLFGFFSLVLALVFWVNKAVSLLDWLMGDGQSASTFLQLTLLSLPTILVNMLPIAAFAATVYVTNRLASESELVVVQAAGYSPYRLARPVLVFGLIVGLMVAILAHILVPLSQRELDLRRAEIARDVTAQLLTEGTFVHPVKGITFYVRNITPAGELEDVYLSNSRSEGQRQSFMASRALIVKDDEGPMLLMFDGMTQTFDIADTRLSVTRFDSFAYSLKGLLGNQTDQRRSLRATDSFTLLKADPVLQQDLGITPLSMLAEVTQRMNKAVQGVAICLVGFAALLIGGFSRFGLWRQILLAIFLLVVVKSMDNSFEGLIDRDPQLWPLRYLSSLVAIVLASLLLWHSTRPPLLRRRRNAQTKTGAGEDTKDHTGAAS</sequence>
<keyword evidence="3 7" id="KW-0812">Transmembrane</keyword>
<feature type="transmembrane region" description="Helical" evidence="7">
    <location>
        <begin position="307"/>
        <end position="324"/>
    </location>
</feature>
<organism evidence="8 9">
    <name type="scientific">Celeribacter neptunius</name>
    <dbReference type="NCBI Taxonomy" id="588602"/>
    <lineage>
        <taxon>Bacteria</taxon>
        <taxon>Pseudomonadati</taxon>
        <taxon>Pseudomonadota</taxon>
        <taxon>Alphaproteobacteria</taxon>
        <taxon>Rhodobacterales</taxon>
        <taxon>Roseobacteraceae</taxon>
        <taxon>Celeribacter</taxon>
    </lineage>
</organism>
<feature type="compositionally biased region" description="Basic and acidic residues" evidence="6">
    <location>
        <begin position="378"/>
        <end position="390"/>
    </location>
</feature>
<keyword evidence="5 7" id="KW-0472">Membrane</keyword>
<dbReference type="GO" id="GO:0055085">
    <property type="term" value="P:transmembrane transport"/>
    <property type="evidence" value="ECO:0007669"/>
    <property type="project" value="InterPro"/>
</dbReference>
<feature type="transmembrane region" description="Helical" evidence="7">
    <location>
        <begin position="283"/>
        <end position="300"/>
    </location>
</feature>
<feature type="region of interest" description="Disordered" evidence="6">
    <location>
        <begin position="369"/>
        <end position="390"/>
    </location>
</feature>
<evidence type="ECO:0000256" key="4">
    <source>
        <dbReference type="ARBA" id="ARBA00022989"/>
    </source>
</evidence>
<dbReference type="PANTHER" id="PTHR33529">
    <property type="entry name" value="SLR0882 PROTEIN-RELATED"/>
    <property type="match status" value="1"/>
</dbReference>
<reference evidence="9" key="1">
    <citation type="submission" date="2016-10" db="EMBL/GenBank/DDBJ databases">
        <authorList>
            <person name="Varghese N."/>
            <person name="Submissions S."/>
        </authorList>
    </citation>
    <scope>NUCLEOTIDE SEQUENCE [LARGE SCALE GENOMIC DNA]</scope>
    <source>
        <strain evidence="9">DSM 26471</strain>
    </source>
</reference>
<feature type="transmembrane region" description="Helical" evidence="7">
    <location>
        <begin position="49"/>
        <end position="76"/>
    </location>
</feature>
<name>A0A1I3KFH9_9RHOB</name>
<evidence type="ECO:0000313" key="8">
    <source>
        <dbReference type="EMBL" id="SFI71090.1"/>
    </source>
</evidence>
<dbReference type="Pfam" id="PF03739">
    <property type="entry name" value="LptF_LptG"/>
    <property type="match status" value="1"/>
</dbReference>
<gene>
    <name evidence="8" type="ORF">SAMN04487991_0670</name>
</gene>
<keyword evidence="9" id="KW-1185">Reference proteome</keyword>
<comment type="subcellular location">
    <subcellularLocation>
        <location evidence="1">Cell membrane</location>
        <topology evidence="1">Multi-pass membrane protein</topology>
    </subcellularLocation>
</comment>
<dbReference type="NCBIfam" id="TIGR04407">
    <property type="entry name" value="LptF_YjgP"/>
    <property type="match status" value="1"/>
</dbReference>
<dbReference type="STRING" id="588602.SAMN04487991_0670"/>
<evidence type="ECO:0000256" key="2">
    <source>
        <dbReference type="ARBA" id="ARBA00022475"/>
    </source>
</evidence>
<evidence type="ECO:0000256" key="1">
    <source>
        <dbReference type="ARBA" id="ARBA00004651"/>
    </source>
</evidence>
<accession>A0A1I3KFH9</accession>
<evidence type="ECO:0000256" key="3">
    <source>
        <dbReference type="ARBA" id="ARBA00022692"/>
    </source>
</evidence>
<evidence type="ECO:0000256" key="6">
    <source>
        <dbReference type="SAM" id="MobiDB-lite"/>
    </source>
</evidence>
<proteinExistence type="predicted"/>
<evidence type="ECO:0000256" key="7">
    <source>
        <dbReference type="SAM" id="Phobius"/>
    </source>
</evidence>
<dbReference type="GO" id="GO:0015920">
    <property type="term" value="P:lipopolysaccharide transport"/>
    <property type="evidence" value="ECO:0007669"/>
    <property type="project" value="TreeGrafter"/>
</dbReference>